<dbReference type="SMART" id="SM00985">
    <property type="entry name" value="UBA_e1_C"/>
    <property type="match status" value="1"/>
</dbReference>
<dbReference type="InterPro" id="IPR018965">
    <property type="entry name" value="Ub-activating_enz_E1_C"/>
</dbReference>
<keyword evidence="5 12" id="KW-0436">Ligase</keyword>
<dbReference type="PROSITE" id="PS00865">
    <property type="entry name" value="UBIQUITIN_ACTIVAT_2"/>
    <property type="match status" value="1"/>
</dbReference>
<comment type="pathway">
    <text evidence="2">Protein modification; protein ubiquitination.</text>
</comment>
<keyword evidence="9 12" id="KW-0833">Ubl conjugation pathway</keyword>
<evidence type="ECO:0000256" key="3">
    <source>
        <dbReference type="ARBA" id="ARBA00005673"/>
    </source>
</evidence>
<dbReference type="GO" id="GO:0004839">
    <property type="term" value="F:ubiquitin activating enzyme activity"/>
    <property type="evidence" value="ECO:0007669"/>
    <property type="project" value="UniProtKB-EC"/>
</dbReference>
<dbReference type="GO" id="GO:0006974">
    <property type="term" value="P:DNA damage response"/>
    <property type="evidence" value="ECO:0007669"/>
    <property type="project" value="TreeGrafter"/>
</dbReference>
<dbReference type="Pfam" id="PF00899">
    <property type="entry name" value="ThiF"/>
    <property type="match status" value="1"/>
</dbReference>
<dbReference type="PANTHER" id="PTHR10953">
    <property type="entry name" value="UBIQUITIN-ACTIVATING ENZYME E1"/>
    <property type="match status" value="1"/>
</dbReference>
<keyword evidence="7" id="KW-0677">Repeat</keyword>
<dbReference type="Gene3D" id="3.50.50.80">
    <property type="entry name" value="Ubiquitin-activating enzyme E1, inactive adenylation domain, subdomain 1"/>
    <property type="match status" value="1"/>
</dbReference>
<dbReference type="FunFam" id="1.10.10.2660:FF:000001">
    <property type="entry name" value="Ubiquitin-activating enzyme E1 1"/>
    <property type="match status" value="1"/>
</dbReference>
<dbReference type="CDD" id="cd01490">
    <property type="entry name" value="Ube1_repeat2"/>
    <property type="match status" value="1"/>
</dbReference>
<dbReference type="Gene3D" id="3.40.50.12550">
    <property type="entry name" value="Ubiquitin-activating enzyme E1, inactive adenylation domain, subdomain 2"/>
    <property type="match status" value="1"/>
</dbReference>
<dbReference type="InterPro" id="IPR042449">
    <property type="entry name" value="Ub-E1_IAD_1"/>
</dbReference>
<dbReference type="InterPro" id="IPR025875">
    <property type="entry name" value="Leu-rich_rpt_4"/>
</dbReference>
<dbReference type="InterPro" id="IPR038252">
    <property type="entry name" value="UBA_E1_C_sf"/>
</dbReference>
<dbReference type="SUPFAM" id="SSF52058">
    <property type="entry name" value="L domain-like"/>
    <property type="match status" value="1"/>
</dbReference>
<evidence type="ECO:0000256" key="1">
    <source>
        <dbReference type="ARBA" id="ARBA00000488"/>
    </source>
</evidence>
<evidence type="ECO:0000259" key="14">
    <source>
        <dbReference type="SMART" id="SM00985"/>
    </source>
</evidence>
<keyword evidence="8 12" id="KW-0547">Nucleotide-binding</keyword>
<sequence length="1351" mass="150389">MGPVRQFPHLVHLDLSNNNIRQVDGIDMLTQLQVLNLSHNDLRNFLAIRPLSLNQRRLSKDEQALCDAVRSKPRLPNAAKKSAPPLAVHRHPTSSQMPNRFQQEHEDSGRQLFIQQKMHDRPKQAKATDAARSRHMSLIERKLLQLIASKDDHKKPMAPAPKTTTPCKSQRSNQLDVDALTSIEDSNDSKTPSPTARADNHLHPLDDMFTDDMEYHEDMMQQLQHNITPTTTMESETSYYGFDQAWASCAALEKLFDTSLPLYDDQVIALAQAAAEDLPFQNVHLGTVLREFAQVLSLQQEPQSPQGETSEMTQIQQFLHRHFHFEKFPNEKGQYVDMSAADVDMESSSNSGGIDESLYSRQLYVMGHEAQRRMGESNVLIVNVDGLGVEIAKNIVLAGVRSVTLFDDAPATFLDLSAQFYLTEQDVATQTGRAEATWRKLAELNPYVQVKQHTGKLTADFIAQFRVVVVCNATREYAIKINDICHALDVAFVYTESRGVFGSVFCDFGEAFVVSDKDGEQPITCMIASITADVPGKLLVTVTDDSRHQLETGDFVTFREIQGVDGLNGVAPLPITVTGPYTFTIDHPSIAVNSMGGYVTQVKQPVVLQFKPLKESLVSPGEFLTSDFAKFGRSELLHVAFQGLDAFQIVHGHLPRSGNAEDADDIVRLTKPFAHQLKVDVDANVVTALATGARGVVAPITSFLGGIVGQEALKACSGKFTPIHQWFYFDAIECLPDEVLPEAEYQPLNSRDDGQVAVWGRSFQEKLKQLRLFLVGAGAIGCEMLKNWALMGIASHAHGRIHLTDMDLIEKSNLNRQFLFRSTDVGQAKSSTAATAIQSINPHVNIQAYVTRVGADSETTFDDAFYDSLSGVCTALDNVDARLYMDQRCLFYGLPMLESGTLGTKGNTQVVVPNVTENYGASRDPPEKSIPICTLKNFPNAIEHTLQWARDWFEGVYFQTPNDVNAYITTPNFIAKNVHTDSVERVYESLVADKPASFHECIAWARLQFEAMFSNSLKQLLHNFPLDQVTTTGTPFWSGPKRPPTPLTFSTDDTVHMDFVVSVANSRARTYGIVGHRNRAEFVAALETIHVPRFVPRDGVKIAANDEEMKQAAQGQSNTVIAGAPPPPLPSPAELGDYRMFPIEFDKDDDSHMEVIVATSNLRARSYKIQEADLHASRFIAGKIIPAIATTTALVTGLVCLELVKYFQHKPLEAFKNGFVNLALPLFAFSEPIAPKVTTSMLNDEPYKWTAWDRLEMNVGDVTLQEFLKHFESKYGAEVSMLSYGVTILYAMYSAKSRSKERMGMKLSELVTTITKADLPPKQKYLILEVCATDAEGEDLELPYIRYQYRQ</sequence>
<evidence type="ECO:0000256" key="9">
    <source>
        <dbReference type="ARBA" id="ARBA00022786"/>
    </source>
</evidence>
<reference evidence="15 16" key="1">
    <citation type="submission" date="2018-08" db="EMBL/GenBank/DDBJ databases">
        <title>Aphanomyces genome sequencing and annotation.</title>
        <authorList>
            <person name="Minardi D."/>
            <person name="Oidtmann B."/>
            <person name="Van Der Giezen M."/>
            <person name="Studholme D.J."/>
        </authorList>
    </citation>
    <scope>NUCLEOTIDE SEQUENCE [LARGE SCALE GENOMIC DNA]</scope>
    <source>
        <strain evidence="15 16">Yx</strain>
    </source>
</reference>
<dbReference type="EC" id="6.2.1.45" evidence="4"/>
<evidence type="ECO:0000256" key="5">
    <source>
        <dbReference type="ARBA" id="ARBA00022598"/>
    </source>
</evidence>
<dbReference type="InterPro" id="IPR035985">
    <property type="entry name" value="Ubiquitin-activating_enz"/>
</dbReference>
<keyword evidence="10 12" id="KW-0067">ATP-binding</keyword>
<dbReference type="InterPro" id="IPR032418">
    <property type="entry name" value="E1_FCCH"/>
</dbReference>
<dbReference type="PANTHER" id="PTHR10953:SF4">
    <property type="entry name" value="UBIQUITIN-ACTIVATING ENZYME E1 C-TERMINAL DOMAIN-CONTAINING PROTEIN"/>
    <property type="match status" value="1"/>
</dbReference>
<dbReference type="InterPro" id="IPR045886">
    <property type="entry name" value="ThiF/MoeB/HesA"/>
</dbReference>
<dbReference type="Gene3D" id="3.10.290.60">
    <property type="entry name" value="Ubiquitin-activating enzyme E1, UFD domain"/>
    <property type="match status" value="1"/>
</dbReference>
<dbReference type="InterPro" id="IPR032420">
    <property type="entry name" value="E1_4HB"/>
</dbReference>
<dbReference type="Pfam" id="PF10585">
    <property type="entry name" value="UBA_E1_SCCH"/>
    <property type="match status" value="1"/>
</dbReference>
<dbReference type="InterPro" id="IPR042302">
    <property type="entry name" value="E1_FCCH_sf"/>
</dbReference>
<evidence type="ECO:0000256" key="7">
    <source>
        <dbReference type="ARBA" id="ARBA00022737"/>
    </source>
</evidence>
<organism evidence="15 16">
    <name type="scientific">Aphanomyces astaci</name>
    <name type="common">Crayfish plague agent</name>
    <dbReference type="NCBI Taxonomy" id="112090"/>
    <lineage>
        <taxon>Eukaryota</taxon>
        <taxon>Sar</taxon>
        <taxon>Stramenopiles</taxon>
        <taxon>Oomycota</taxon>
        <taxon>Saprolegniomycetes</taxon>
        <taxon>Saprolegniales</taxon>
        <taxon>Verrucalvaceae</taxon>
        <taxon>Aphanomyces</taxon>
    </lineage>
</organism>
<evidence type="ECO:0000256" key="4">
    <source>
        <dbReference type="ARBA" id="ARBA00012990"/>
    </source>
</evidence>
<comment type="catalytic activity">
    <reaction evidence="1">
        <text>ATP + ubiquitin + [E1 ubiquitin-activating enzyme]-L-cysteine = AMP + diphosphate + S-ubiquitinyl-[E1 ubiquitin-activating enzyme]-L-cysteine.</text>
        <dbReference type="EC" id="6.2.1.45"/>
    </reaction>
</comment>
<evidence type="ECO:0000256" key="13">
    <source>
        <dbReference type="SAM" id="MobiDB-lite"/>
    </source>
</evidence>
<dbReference type="GO" id="GO:0006511">
    <property type="term" value="P:ubiquitin-dependent protein catabolic process"/>
    <property type="evidence" value="ECO:0007669"/>
    <property type="project" value="TreeGrafter"/>
</dbReference>
<dbReference type="PROSITE" id="PS00536">
    <property type="entry name" value="UBIQUITIN_ACTIVAT_1"/>
    <property type="match status" value="1"/>
</dbReference>
<dbReference type="VEuPathDB" id="FungiDB:H257_09615"/>
<evidence type="ECO:0000256" key="8">
    <source>
        <dbReference type="ARBA" id="ARBA00022741"/>
    </source>
</evidence>
<name>A0A397BU81_APHAT</name>
<dbReference type="GO" id="GO:0005634">
    <property type="term" value="C:nucleus"/>
    <property type="evidence" value="ECO:0007669"/>
    <property type="project" value="TreeGrafter"/>
</dbReference>
<dbReference type="PRINTS" id="PR01849">
    <property type="entry name" value="UBIQUITINACT"/>
</dbReference>
<feature type="region of interest" description="Disordered" evidence="13">
    <location>
        <begin position="150"/>
        <end position="204"/>
    </location>
</feature>
<proteinExistence type="inferred from homology"/>
<dbReference type="SUPFAM" id="SSF69572">
    <property type="entry name" value="Activating enzymes of the ubiquitin-like proteins"/>
    <property type="match status" value="2"/>
</dbReference>
<dbReference type="PRINTS" id="PR00019">
    <property type="entry name" value="LEURICHRPT"/>
</dbReference>
<feature type="domain" description="Ubiquitin-activating enzyme E1 C-terminal" evidence="14">
    <location>
        <begin position="1215"/>
        <end position="1345"/>
    </location>
</feature>
<feature type="active site" description="Glycyl thioester intermediate" evidence="11">
    <location>
        <position position="933"/>
    </location>
</feature>
<protein>
    <recommendedName>
        <fullName evidence="4">E1 ubiquitin-activating enzyme</fullName>
        <ecNumber evidence="4">6.2.1.45</ecNumber>
    </recommendedName>
</protein>
<dbReference type="FunFam" id="3.40.50.720:FF:000015">
    <property type="entry name" value="Ubiquitin-activating enzyme E1 1"/>
    <property type="match status" value="1"/>
</dbReference>
<dbReference type="Proteomes" id="UP000266239">
    <property type="component" value="Unassembled WGS sequence"/>
</dbReference>
<dbReference type="Pfam" id="PF16191">
    <property type="entry name" value="E1_4HB"/>
    <property type="match status" value="1"/>
</dbReference>
<evidence type="ECO:0000256" key="10">
    <source>
        <dbReference type="ARBA" id="ARBA00022840"/>
    </source>
</evidence>
<gene>
    <name evidence="15" type="ORF">DYB25_008171</name>
</gene>
<evidence type="ECO:0000313" key="15">
    <source>
        <dbReference type="EMBL" id="RHY24823.1"/>
    </source>
</evidence>
<evidence type="ECO:0000256" key="2">
    <source>
        <dbReference type="ARBA" id="ARBA00004906"/>
    </source>
</evidence>
<dbReference type="NCBIfam" id="TIGR01408">
    <property type="entry name" value="Ube1"/>
    <property type="match status" value="1"/>
</dbReference>
<dbReference type="UniPathway" id="UPA00143"/>
<comment type="caution">
    <text evidence="15">The sequence shown here is derived from an EMBL/GenBank/DDBJ whole genome shotgun (WGS) entry which is preliminary data.</text>
</comment>
<dbReference type="Pfam" id="PF09358">
    <property type="entry name" value="E1_UFD"/>
    <property type="match status" value="1"/>
</dbReference>
<dbReference type="FunFam" id="3.50.50.80:FF:000002">
    <property type="entry name" value="SUMO-activating enzyme subunit 2"/>
    <property type="match status" value="1"/>
</dbReference>
<evidence type="ECO:0000313" key="16">
    <source>
        <dbReference type="Proteomes" id="UP000266239"/>
    </source>
</evidence>
<evidence type="ECO:0000256" key="11">
    <source>
        <dbReference type="PROSITE-ProRule" id="PRU10132"/>
    </source>
</evidence>
<dbReference type="InterPro" id="IPR032675">
    <property type="entry name" value="LRR_dom_sf"/>
</dbReference>
<dbReference type="InterPro" id="IPR019572">
    <property type="entry name" value="UBA_E1_SCCH"/>
</dbReference>
<evidence type="ECO:0000256" key="12">
    <source>
        <dbReference type="RuleBase" id="RU000519"/>
    </source>
</evidence>
<dbReference type="PROSITE" id="PS51450">
    <property type="entry name" value="LRR"/>
    <property type="match status" value="2"/>
</dbReference>
<dbReference type="Pfam" id="PF16190">
    <property type="entry name" value="E1_FCCH"/>
    <property type="match status" value="1"/>
</dbReference>
<comment type="similarity">
    <text evidence="3 12">Belongs to the ubiquitin-activating E1 family.</text>
</comment>
<dbReference type="InterPro" id="IPR033127">
    <property type="entry name" value="UBQ-activ_enz_E1_Cys_AS"/>
</dbReference>
<dbReference type="Gene3D" id="3.40.50.720">
    <property type="entry name" value="NAD(P)-binding Rossmann-like Domain"/>
    <property type="match status" value="1"/>
</dbReference>
<dbReference type="FunFam" id="3.50.50.80:FF:000001">
    <property type="entry name" value="ubiquitin-like modifier-activating enzyme 1"/>
    <property type="match status" value="1"/>
</dbReference>
<dbReference type="Gene3D" id="2.40.30.180">
    <property type="entry name" value="Ubiquitin-activating enzyme E1, FCCH domain"/>
    <property type="match status" value="1"/>
</dbReference>
<dbReference type="InterPro" id="IPR018074">
    <property type="entry name" value="UBQ-activ_enz_E1_CS"/>
</dbReference>
<keyword evidence="6" id="KW-0433">Leucine-rich repeat</keyword>
<dbReference type="Gene3D" id="3.80.10.10">
    <property type="entry name" value="Ribonuclease Inhibitor"/>
    <property type="match status" value="1"/>
</dbReference>
<dbReference type="EMBL" id="QUTA01003126">
    <property type="protein sequence ID" value="RHY24823.1"/>
    <property type="molecule type" value="Genomic_DNA"/>
</dbReference>
<dbReference type="Gene3D" id="1.10.10.2660">
    <property type="entry name" value="Ubiquitin-activating enzyme E1, SCCH domain"/>
    <property type="match status" value="1"/>
</dbReference>
<dbReference type="InterPro" id="IPR000011">
    <property type="entry name" value="UBQ/SUMO-activ_enz_E1-like"/>
</dbReference>
<dbReference type="Pfam" id="PF12799">
    <property type="entry name" value="LRR_4"/>
    <property type="match status" value="1"/>
</dbReference>
<accession>A0A397BU81</accession>
<dbReference type="InterPro" id="IPR042063">
    <property type="entry name" value="Ubi_acti_E1_SCCH"/>
</dbReference>
<feature type="region of interest" description="Disordered" evidence="13">
    <location>
        <begin position="74"/>
        <end position="107"/>
    </location>
</feature>
<dbReference type="InterPro" id="IPR000594">
    <property type="entry name" value="ThiF_NAD_FAD-bd"/>
</dbReference>
<evidence type="ECO:0000256" key="6">
    <source>
        <dbReference type="ARBA" id="ARBA00022614"/>
    </source>
</evidence>
<dbReference type="GO" id="GO:0005524">
    <property type="term" value="F:ATP binding"/>
    <property type="evidence" value="ECO:0007669"/>
    <property type="project" value="UniProtKB-KW"/>
</dbReference>
<dbReference type="VEuPathDB" id="FungiDB:H257_09614"/>
<dbReference type="GO" id="GO:0005737">
    <property type="term" value="C:cytoplasm"/>
    <property type="evidence" value="ECO:0007669"/>
    <property type="project" value="TreeGrafter"/>
</dbReference>
<dbReference type="InterPro" id="IPR001611">
    <property type="entry name" value="Leu-rich_rpt"/>
</dbReference>
<dbReference type="FunFam" id="3.10.290.60:FF:000001">
    <property type="entry name" value="Ubiquitin-activating enzyme E1 2"/>
    <property type="match status" value="1"/>
</dbReference>
<dbReference type="InterPro" id="IPR018075">
    <property type="entry name" value="UBQ-activ_enz_E1"/>
</dbReference>